<evidence type="ECO:0000313" key="1">
    <source>
        <dbReference type="EMBL" id="QGY32556.1"/>
    </source>
</evidence>
<dbReference type="AlphaFoldDB" id="A0A6B9GGW0"/>
<dbReference type="GO" id="GO:0030638">
    <property type="term" value="P:polyketide metabolic process"/>
    <property type="evidence" value="ECO:0007669"/>
    <property type="project" value="InterPro"/>
</dbReference>
<reference evidence="1 2" key="1">
    <citation type="submission" date="2017-11" db="EMBL/GenBank/DDBJ databases">
        <title>Genome sequence of Pantoea cypripedii NE1.</title>
        <authorList>
            <person name="Nascimento F.X."/>
        </authorList>
    </citation>
    <scope>NUCLEOTIDE SEQUENCE [LARGE SCALE GENOMIC DNA]</scope>
    <source>
        <strain evidence="1 2">NE1</strain>
        <plasmid evidence="2">pne1b</plasmid>
    </source>
</reference>
<dbReference type="PANTHER" id="PTHR38436">
    <property type="entry name" value="POLYKETIDE CYCLASE SNOAL-LIKE DOMAIN"/>
    <property type="match status" value="1"/>
</dbReference>
<dbReference type="Pfam" id="PF07366">
    <property type="entry name" value="SnoaL"/>
    <property type="match status" value="1"/>
</dbReference>
<keyword evidence="1" id="KW-0614">Plasmid</keyword>
<dbReference type="PANTHER" id="PTHR38436:SF1">
    <property type="entry name" value="ESTER CYCLASE"/>
    <property type="match status" value="1"/>
</dbReference>
<accession>A0A6B9GGW0</accession>
<protein>
    <submittedName>
        <fullName evidence="1">Ester cyclase</fullName>
    </submittedName>
</protein>
<geneLocation type="plasmid" evidence="2">
    <name>pne1b</name>
</geneLocation>
<dbReference type="EMBL" id="CP024770">
    <property type="protein sequence ID" value="QGY32556.1"/>
    <property type="molecule type" value="Genomic_DNA"/>
</dbReference>
<dbReference type="Gene3D" id="3.10.450.50">
    <property type="match status" value="1"/>
</dbReference>
<dbReference type="InterPro" id="IPR032710">
    <property type="entry name" value="NTF2-like_dom_sf"/>
</dbReference>
<organism evidence="1 2">
    <name type="scientific">Pantoea cypripedii</name>
    <name type="common">Pectobacterium cypripedii</name>
    <name type="synonym">Erwinia cypripedii</name>
    <dbReference type="NCBI Taxonomy" id="55209"/>
    <lineage>
        <taxon>Bacteria</taxon>
        <taxon>Pseudomonadati</taxon>
        <taxon>Pseudomonadota</taxon>
        <taxon>Gammaproteobacteria</taxon>
        <taxon>Enterobacterales</taxon>
        <taxon>Erwiniaceae</taxon>
        <taxon>Pantoea</taxon>
    </lineage>
</organism>
<sequence length="140" mass="15528">MAVINKEAVWRFNHEVIAAGDRAAFDELVAASFINRSALPGTPDDRESLWRTFDQLLRPALSGLSVVIDELVAERDWVTTRKRISGIHSGTLLGVAPTGLAVTIDVIDMVRLENGQYVEHWGMNTLPSVVTQLKKHHVET</sequence>
<proteinExistence type="predicted"/>
<gene>
    <name evidence="1" type="ORF">CUN67_26720</name>
</gene>
<dbReference type="SUPFAM" id="SSF54427">
    <property type="entry name" value="NTF2-like"/>
    <property type="match status" value="1"/>
</dbReference>
<dbReference type="Proteomes" id="UP000502005">
    <property type="component" value="Plasmid pNE1B"/>
</dbReference>
<dbReference type="RefSeq" id="WP_208718455.1">
    <property type="nucleotide sequence ID" value="NZ_CP024770.1"/>
</dbReference>
<dbReference type="InterPro" id="IPR009959">
    <property type="entry name" value="Cyclase_SnoaL-like"/>
</dbReference>
<name>A0A6B9GGW0_PANCY</name>
<evidence type="ECO:0000313" key="2">
    <source>
        <dbReference type="Proteomes" id="UP000502005"/>
    </source>
</evidence>